<dbReference type="OrthoDB" id="2339657at2"/>
<dbReference type="RefSeq" id="WP_091268532.1">
    <property type="nucleotide sequence ID" value="NZ_FNFK01000059.1"/>
</dbReference>
<dbReference type="STRING" id="426701.SAMN04488098_105912"/>
<reference evidence="2" key="1">
    <citation type="submission" date="2016-10" db="EMBL/GenBank/DDBJ databases">
        <authorList>
            <person name="Varghese N."/>
            <person name="Submissions S."/>
        </authorList>
    </citation>
    <scope>NUCLEOTIDE SEQUENCE [LARGE SCALE GENOMIC DNA]</scope>
    <source>
        <strain evidence="2">DSM 19181</strain>
    </source>
</reference>
<evidence type="ECO:0000313" key="2">
    <source>
        <dbReference type="Proteomes" id="UP000199433"/>
    </source>
</evidence>
<sequence length="136" mass="15778">MPQVQNPIYKLNEKPIDRDFYKDIKEKYNLVSVNDIVWMKFTQEGVLGVLGVSNDINFDIPNSTDYDSLDSKGYWRFNTSGIIVHSVGQQWDEEFVLVFPLKSIPEGYVRGDIECGIGNYLIENDIPILDYYSHKF</sequence>
<accession>A0A1G9EGB1</accession>
<evidence type="ECO:0000313" key="1">
    <source>
        <dbReference type="EMBL" id="SDK75144.1"/>
    </source>
</evidence>
<keyword evidence="2" id="KW-1185">Reference proteome</keyword>
<dbReference type="EMBL" id="FNFK01000059">
    <property type="protein sequence ID" value="SDK75144.1"/>
    <property type="molecule type" value="Genomic_DNA"/>
</dbReference>
<organism evidence="1 2">
    <name type="scientific">Alkalibacterium thalassium</name>
    <dbReference type="NCBI Taxonomy" id="426701"/>
    <lineage>
        <taxon>Bacteria</taxon>
        <taxon>Bacillati</taxon>
        <taxon>Bacillota</taxon>
        <taxon>Bacilli</taxon>
        <taxon>Lactobacillales</taxon>
        <taxon>Carnobacteriaceae</taxon>
        <taxon>Alkalibacterium</taxon>
    </lineage>
</organism>
<name>A0A1G9EGB1_9LACT</name>
<dbReference type="Proteomes" id="UP000199433">
    <property type="component" value="Unassembled WGS sequence"/>
</dbReference>
<gene>
    <name evidence="1" type="ORF">SAMN04488098_105912</name>
</gene>
<proteinExistence type="predicted"/>
<protein>
    <submittedName>
        <fullName evidence="1">Uncharacterized protein</fullName>
    </submittedName>
</protein>
<dbReference type="AlphaFoldDB" id="A0A1G9EGB1"/>